<gene>
    <name evidence="2" type="ORF">TRAES_3BF110400070CFD_c1</name>
</gene>
<feature type="compositionally biased region" description="Gly residues" evidence="1">
    <location>
        <begin position="309"/>
        <end position="319"/>
    </location>
</feature>
<name>A0A077S7C2_WHEAT</name>
<feature type="compositionally biased region" description="Basic and acidic residues" evidence="1">
    <location>
        <begin position="17"/>
        <end position="31"/>
    </location>
</feature>
<protein>
    <recommendedName>
        <fullName evidence="3">Ubiquitin-like protease family profile domain-containing protein</fullName>
    </recommendedName>
</protein>
<reference evidence="2" key="1">
    <citation type="journal article" date="2014" name="Science">
        <title>Structural and functional partitioning of bread wheat chromosome 3B.</title>
        <authorList>
            <person name="Choulet F."/>
            <person name="Alberti A."/>
            <person name="Theil S."/>
            <person name="Glover N."/>
            <person name="Barbe V."/>
            <person name="Daron J."/>
            <person name="Pingault L."/>
            <person name="Sourdille P."/>
            <person name="Couloux A."/>
            <person name="Paux E."/>
            <person name="Leroy P."/>
            <person name="Mangenot S."/>
            <person name="Guilhot N."/>
            <person name="Le Gouis J."/>
            <person name="Balfourier F."/>
            <person name="Alaux M."/>
            <person name="Jamilloux V."/>
            <person name="Poulain J."/>
            <person name="Durand C."/>
            <person name="Bellec A."/>
            <person name="Gaspin C."/>
            <person name="Safar J."/>
            <person name="Dolezel J."/>
            <person name="Rogers J."/>
            <person name="Vandepoele K."/>
            <person name="Aury J.M."/>
            <person name="Mayer K."/>
            <person name="Berges H."/>
            <person name="Quesneville H."/>
            <person name="Wincker P."/>
            <person name="Feuillet C."/>
        </authorList>
    </citation>
    <scope>NUCLEOTIDE SEQUENCE</scope>
</reference>
<feature type="compositionally biased region" description="Basic and acidic residues" evidence="1">
    <location>
        <begin position="289"/>
        <end position="300"/>
    </location>
</feature>
<dbReference type="PANTHER" id="PTHR36479:SF10">
    <property type="entry name" value="UBIQUITIN-LIKE PROTEASE FAMILY PROFILE DOMAIN-CONTAINING PROTEIN"/>
    <property type="match status" value="1"/>
</dbReference>
<feature type="compositionally biased region" description="Acidic residues" evidence="1">
    <location>
        <begin position="250"/>
        <end position="288"/>
    </location>
</feature>
<dbReference type="HOGENOM" id="CLU_392527_0_0_1"/>
<feature type="region of interest" description="Disordered" evidence="1">
    <location>
        <begin position="226"/>
        <end position="339"/>
    </location>
</feature>
<accession>A0A077S7C2</accession>
<evidence type="ECO:0000313" key="2">
    <source>
        <dbReference type="EMBL" id="CDM86152.1"/>
    </source>
</evidence>
<feature type="compositionally biased region" description="Acidic residues" evidence="1">
    <location>
        <begin position="323"/>
        <end position="339"/>
    </location>
</feature>
<dbReference type="AlphaFoldDB" id="A0A077S7C2"/>
<organism evidence="2">
    <name type="scientific">Triticum aestivum</name>
    <name type="common">Wheat</name>
    <dbReference type="NCBI Taxonomy" id="4565"/>
    <lineage>
        <taxon>Eukaryota</taxon>
        <taxon>Viridiplantae</taxon>
        <taxon>Streptophyta</taxon>
        <taxon>Embryophyta</taxon>
        <taxon>Tracheophyta</taxon>
        <taxon>Spermatophyta</taxon>
        <taxon>Magnoliopsida</taxon>
        <taxon>Liliopsida</taxon>
        <taxon>Poales</taxon>
        <taxon>Poaceae</taxon>
        <taxon>BOP clade</taxon>
        <taxon>Pooideae</taxon>
        <taxon>Triticodae</taxon>
        <taxon>Triticeae</taxon>
        <taxon>Triticinae</taxon>
        <taxon>Triticum</taxon>
    </lineage>
</organism>
<dbReference type="SUPFAM" id="SSF54001">
    <property type="entry name" value="Cysteine proteinases"/>
    <property type="match status" value="1"/>
</dbReference>
<dbReference type="EMBL" id="HG670306">
    <property type="protein sequence ID" value="CDM86152.1"/>
    <property type="molecule type" value="Genomic_DNA"/>
</dbReference>
<dbReference type="PANTHER" id="PTHR36479">
    <property type="entry name" value="ULP_PROTEASE DOMAIN-CONTAINING PROTEIN"/>
    <property type="match status" value="1"/>
</dbReference>
<evidence type="ECO:0008006" key="3">
    <source>
        <dbReference type="Google" id="ProtNLM"/>
    </source>
</evidence>
<feature type="region of interest" description="Disordered" evidence="1">
    <location>
        <begin position="1"/>
        <end position="107"/>
    </location>
</feature>
<evidence type="ECO:0000256" key="1">
    <source>
        <dbReference type="SAM" id="MobiDB-lite"/>
    </source>
</evidence>
<sequence>MVGTSHKSKQDGPAGSSHDDLASHGDEEHQTQPRSSAPITGYKRMRTKAAAVRGKRPDDIISNDNSNESQAADAGNKNVKCADVEQPPKAKRQKTGGTEGRRNRASPARLFKLNKDLVPDQKGVIIEKEFGGILDLAASSMPGDFSQWIMKHYDPKISQIVIPERGKIPADAASVRRIWGLPNTGRKLLYLDSLDIDEPIPNLVPRVSVWNSDLISRVIKKDRKAPGEYGQLRGKSSSQGAPALMVDTGTEGETEGNEDNDDDEEEEDDKKEDDEGKEDDDDEEGDGDDKDKEDDGQGKQDEDDEDDSGGGNGGSGSNGGSDRDEDPADEETCSDDDEQCTLQFLIEKKKDRKAKGLDEADSISNGIQRAKVQDFKASPEARSLNHAGHKKEKENIPPVLCTEINRIQHPPEGVTNGKSLEQKLLRALVKLPVCQTVLAQPEATSVPEAVTMGKSPEQKFPRALGKLPVCSTVLAQPEATSVPEAVEATGRGNTYHFSNVEEQYHEFMRVNGKATNALEINVLAVSELFASPRVIEYAKYFVTVRELANSMKKGGFVVSHVMEVGIESIMMNLPPDSKKLVMPVRFSVQMQNMELNDNELISRFKKSNRLDRKDMIMFPVLENIDKTKPKTGNHYWIFNVNIRDRRFEALDSWRTLKNKSLDVCTRKMVASFRSLFEEHYASSRVSLDDFELTNIDVPKQNNE</sequence>
<proteinExistence type="predicted"/>
<dbReference type="InterPro" id="IPR038765">
    <property type="entry name" value="Papain-like_cys_pep_sf"/>
</dbReference>
<dbReference type="Gene3D" id="3.40.395.10">
    <property type="entry name" value="Adenoviral Proteinase, Chain A"/>
    <property type="match status" value="1"/>
</dbReference>